<dbReference type="CDD" id="cd00143">
    <property type="entry name" value="PP2Cc"/>
    <property type="match status" value="1"/>
</dbReference>
<dbReference type="GO" id="GO:0004722">
    <property type="term" value="F:protein serine/threonine phosphatase activity"/>
    <property type="evidence" value="ECO:0007669"/>
    <property type="project" value="InterPro"/>
</dbReference>
<gene>
    <name evidence="2" type="ORF">SAY87_030570</name>
</gene>
<dbReference type="PANTHER" id="PTHR47992">
    <property type="entry name" value="PROTEIN PHOSPHATASE"/>
    <property type="match status" value="1"/>
</dbReference>
<evidence type="ECO:0000313" key="3">
    <source>
        <dbReference type="Proteomes" id="UP001345219"/>
    </source>
</evidence>
<organism evidence="2 3">
    <name type="scientific">Trapa incisa</name>
    <dbReference type="NCBI Taxonomy" id="236973"/>
    <lineage>
        <taxon>Eukaryota</taxon>
        <taxon>Viridiplantae</taxon>
        <taxon>Streptophyta</taxon>
        <taxon>Embryophyta</taxon>
        <taxon>Tracheophyta</taxon>
        <taxon>Spermatophyta</taxon>
        <taxon>Magnoliopsida</taxon>
        <taxon>eudicotyledons</taxon>
        <taxon>Gunneridae</taxon>
        <taxon>Pentapetalae</taxon>
        <taxon>rosids</taxon>
        <taxon>malvids</taxon>
        <taxon>Myrtales</taxon>
        <taxon>Lythraceae</taxon>
        <taxon>Trapa</taxon>
    </lineage>
</organism>
<dbReference type="EMBL" id="JAXIOK010000005">
    <property type="protein sequence ID" value="KAK4770038.1"/>
    <property type="molecule type" value="Genomic_DNA"/>
</dbReference>
<name>A0AAN7KIY9_9MYRT</name>
<evidence type="ECO:0000259" key="1">
    <source>
        <dbReference type="PROSITE" id="PS51746"/>
    </source>
</evidence>
<dbReference type="SMART" id="SM00332">
    <property type="entry name" value="PP2Cc"/>
    <property type="match status" value="1"/>
</dbReference>
<comment type="caution">
    <text evidence="2">The sequence shown here is derived from an EMBL/GenBank/DDBJ whole genome shotgun (WGS) entry which is preliminary data.</text>
</comment>
<sequence length="344" mass="36824">MGLCLSSVSSEVHSEHNEKENTFHQNAVYCEAQSQTVIPNGAQSSIGSVYSRTGSKGLNQDSGILYQGYGAEDGVLGGVFDGHGKNGHLVSSMVRNRLPSLILSQISTAIAEAKSSSRLQHQEPHEIESGKIAQTSQAWGEACASAFRVMDKEVKLREDIDHSTSGTTAVVVIRQGEEIVIANLGDSRAVLGRVNEDGELSAVQLTTDLKPSVPSEAERIRKCQGRVLALKGEPHIQRVWLPHEDMPGLAMSRAFGDFLLKDHGIIAVPQISCHRISSEDQFVILATDGVWDVMGNNEAVAAARSALEGGKSAAKAVVDAAVAAWKRRFPSSKVDDCTVVCISL</sequence>
<dbReference type="InterPro" id="IPR001932">
    <property type="entry name" value="PPM-type_phosphatase-like_dom"/>
</dbReference>
<keyword evidence="3" id="KW-1185">Reference proteome</keyword>
<protein>
    <recommendedName>
        <fullName evidence="1">PPM-type phosphatase domain-containing protein</fullName>
    </recommendedName>
</protein>
<feature type="domain" description="PPM-type phosphatase" evidence="1">
    <location>
        <begin position="45"/>
        <end position="344"/>
    </location>
</feature>
<dbReference type="PROSITE" id="PS51746">
    <property type="entry name" value="PPM_2"/>
    <property type="match status" value="1"/>
</dbReference>
<dbReference type="Gene3D" id="3.60.40.10">
    <property type="entry name" value="PPM-type phosphatase domain"/>
    <property type="match status" value="1"/>
</dbReference>
<accession>A0AAN7KIY9</accession>
<reference evidence="2 3" key="1">
    <citation type="journal article" date="2023" name="Hortic Res">
        <title>Pangenome of water caltrop reveals structural variations and asymmetric subgenome divergence after allopolyploidization.</title>
        <authorList>
            <person name="Zhang X."/>
            <person name="Chen Y."/>
            <person name="Wang L."/>
            <person name="Yuan Y."/>
            <person name="Fang M."/>
            <person name="Shi L."/>
            <person name="Lu R."/>
            <person name="Comes H.P."/>
            <person name="Ma Y."/>
            <person name="Chen Y."/>
            <person name="Huang G."/>
            <person name="Zhou Y."/>
            <person name="Zheng Z."/>
            <person name="Qiu Y."/>
        </authorList>
    </citation>
    <scope>NUCLEOTIDE SEQUENCE [LARGE SCALE GENOMIC DNA]</scope>
    <source>
        <tissue evidence="2">Roots</tissue>
    </source>
</reference>
<proteinExistence type="predicted"/>
<evidence type="ECO:0000313" key="2">
    <source>
        <dbReference type="EMBL" id="KAK4770038.1"/>
    </source>
</evidence>
<dbReference type="AlphaFoldDB" id="A0AAN7KIY9"/>
<dbReference type="InterPro" id="IPR036457">
    <property type="entry name" value="PPM-type-like_dom_sf"/>
</dbReference>
<dbReference type="Pfam" id="PF00481">
    <property type="entry name" value="PP2C"/>
    <property type="match status" value="1"/>
</dbReference>
<dbReference type="SUPFAM" id="SSF81606">
    <property type="entry name" value="PP2C-like"/>
    <property type="match status" value="1"/>
</dbReference>
<dbReference type="InterPro" id="IPR015655">
    <property type="entry name" value="PP2C"/>
</dbReference>
<dbReference type="Proteomes" id="UP001345219">
    <property type="component" value="Chromosome 24"/>
</dbReference>